<gene>
    <name evidence="2" type="ORF">SYN_02679</name>
</gene>
<dbReference type="KEGG" id="sat:SYN_02679"/>
<feature type="transmembrane region" description="Helical" evidence="1">
    <location>
        <begin position="89"/>
        <end position="111"/>
    </location>
</feature>
<accession>Q2LWL9</accession>
<dbReference type="AlphaFoldDB" id="Q2LWL9"/>
<keyword evidence="1" id="KW-1133">Transmembrane helix</keyword>
<evidence type="ECO:0000313" key="3">
    <source>
        <dbReference type="Proteomes" id="UP000001933"/>
    </source>
</evidence>
<feature type="transmembrane region" description="Helical" evidence="1">
    <location>
        <begin position="162"/>
        <end position="177"/>
    </location>
</feature>
<reference evidence="2 3" key="1">
    <citation type="journal article" date="2007" name="Proc. Natl. Acad. Sci. U.S.A.">
        <title>The genome of Syntrophus aciditrophicus: life at the thermodynamic limit of microbial growth.</title>
        <authorList>
            <person name="McInerney M.J."/>
            <person name="Rohlin L."/>
            <person name="Mouttaki H."/>
            <person name="Kim U."/>
            <person name="Krupp R.S."/>
            <person name="Rios-Hernandez L."/>
            <person name="Sieber J."/>
            <person name="Struchtemeyer C.G."/>
            <person name="Bhattacharyya A."/>
            <person name="Campbell J.W."/>
            <person name="Gunsalus R.P."/>
        </authorList>
    </citation>
    <scope>NUCLEOTIDE SEQUENCE [LARGE SCALE GENOMIC DNA]</scope>
    <source>
        <strain evidence="2 3">SB</strain>
    </source>
</reference>
<protein>
    <submittedName>
        <fullName evidence="2">Hypothetical membrane protein</fullName>
    </submittedName>
</protein>
<feature type="transmembrane region" description="Helical" evidence="1">
    <location>
        <begin position="255"/>
        <end position="277"/>
    </location>
</feature>
<feature type="transmembrane region" description="Helical" evidence="1">
    <location>
        <begin position="396"/>
        <end position="418"/>
    </location>
</feature>
<feature type="transmembrane region" description="Helical" evidence="1">
    <location>
        <begin position="365"/>
        <end position="384"/>
    </location>
</feature>
<feature type="transmembrane region" description="Helical" evidence="1">
    <location>
        <begin position="298"/>
        <end position="319"/>
    </location>
</feature>
<keyword evidence="1" id="KW-0812">Transmembrane</keyword>
<dbReference type="InParanoid" id="Q2LWL9"/>
<dbReference type="Proteomes" id="UP000001933">
    <property type="component" value="Chromosome"/>
</dbReference>
<organism evidence="2 3">
    <name type="scientific">Syntrophus aciditrophicus (strain SB)</name>
    <dbReference type="NCBI Taxonomy" id="56780"/>
    <lineage>
        <taxon>Bacteria</taxon>
        <taxon>Pseudomonadati</taxon>
        <taxon>Thermodesulfobacteriota</taxon>
        <taxon>Syntrophia</taxon>
        <taxon>Syntrophales</taxon>
        <taxon>Syntrophaceae</taxon>
        <taxon>Syntrophus</taxon>
    </lineage>
</organism>
<feature type="transmembrane region" description="Helical" evidence="1">
    <location>
        <begin position="183"/>
        <end position="203"/>
    </location>
</feature>
<dbReference type="STRING" id="56780.SYN_02679"/>
<keyword evidence="1" id="KW-0472">Membrane</keyword>
<dbReference type="eggNOG" id="COG2244">
    <property type="taxonomic scope" value="Bacteria"/>
</dbReference>
<name>Q2LWL9_SYNAS</name>
<feature type="transmembrane region" description="Helical" evidence="1">
    <location>
        <begin position="331"/>
        <end position="353"/>
    </location>
</feature>
<feature type="transmembrane region" description="Helical" evidence="1">
    <location>
        <begin position="224"/>
        <end position="249"/>
    </location>
</feature>
<evidence type="ECO:0000313" key="2">
    <source>
        <dbReference type="EMBL" id="ABC78480.1"/>
    </source>
</evidence>
<feature type="transmembrane region" description="Helical" evidence="1">
    <location>
        <begin position="131"/>
        <end position="150"/>
    </location>
</feature>
<evidence type="ECO:0000256" key="1">
    <source>
        <dbReference type="SAM" id="Phobius"/>
    </source>
</evidence>
<dbReference type="HOGENOM" id="CLU_647090_0_0_7"/>
<sequence length="424" mass="47709">MAKRAFMLMSYLAARSQVSINLGFTLIKSVFLLLSIWLADFMLSSGTMGLMLLLRRQVTFWGNLLQLGFSQSLQKFYPSNPDKDSRSRLWWVFVKWVVALSAALFLISAIYGPQFSSFLFSASDQALAWSFALYVSGMAFGFLACSAWLVEFKLVQSNMVDWLNGSLIFVLCILIGNKLSNTSFALCLSSLTLLVSMISLIAFGRRFVNKNVSINNNWSIDRPVFFYGLTRGLTAFADMGTMTIGPWLLKGSPVQAGHLIIAYTVLRIAQTLIMPVAQVLALRANSYQHDRVKEERRIFLLGLLSFAGGWVAVAAYYAVGEFLITLWLPHSFSKVVSILDELMIFTPAVCLFYSLRNHIELRYMLPCNLIVLVLALIGLLYGYAICEYRDIRAVVYGSKIMFSTLMLSGIIFCLTYLLNSRRKT</sequence>
<feature type="transmembrane region" description="Helical" evidence="1">
    <location>
        <begin position="32"/>
        <end position="54"/>
    </location>
</feature>
<proteinExistence type="predicted"/>
<dbReference type="EMBL" id="CP000252">
    <property type="protein sequence ID" value="ABC78480.1"/>
    <property type="molecule type" value="Genomic_DNA"/>
</dbReference>
<keyword evidence="3" id="KW-1185">Reference proteome</keyword>